<dbReference type="GO" id="GO:0005737">
    <property type="term" value="C:cytoplasm"/>
    <property type="evidence" value="ECO:0007669"/>
    <property type="project" value="TreeGrafter"/>
</dbReference>
<comment type="similarity">
    <text evidence="2">Belongs to the APC3/CDC27 family.</text>
</comment>
<dbReference type="InterPro" id="IPR019734">
    <property type="entry name" value="TPR_rpt"/>
</dbReference>
<dbReference type="GO" id="GO:0005680">
    <property type="term" value="C:anaphase-promoting complex"/>
    <property type="evidence" value="ECO:0007669"/>
    <property type="project" value="TreeGrafter"/>
</dbReference>
<dbReference type="GO" id="GO:0031145">
    <property type="term" value="P:anaphase-promoting complex-dependent catabolic process"/>
    <property type="evidence" value="ECO:0007669"/>
    <property type="project" value="TreeGrafter"/>
</dbReference>
<evidence type="ECO:0000313" key="7">
    <source>
        <dbReference type="Proteomes" id="UP000186922"/>
    </source>
</evidence>
<dbReference type="GO" id="GO:0007091">
    <property type="term" value="P:metaphase/anaphase transition of mitotic cell cycle"/>
    <property type="evidence" value="ECO:0007669"/>
    <property type="project" value="TreeGrafter"/>
</dbReference>
<dbReference type="Pfam" id="PF13181">
    <property type="entry name" value="TPR_8"/>
    <property type="match status" value="1"/>
</dbReference>
<feature type="repeat" description="TPR" evidence="4">
    <location>
        <begin position="696"/>
        <end position="729"/>
    </location>
</feature>
<proteinExistence type="inferred from homology"/>
<evidence type="ECO:0000256" key="4">
    <source>
        <dbReference type="PROSITE-ProRule" id="PRU00339"/>
    </source>
</evidence>
<protein>
    <recommendedName>
        <fullName evidence="3">Cell division cycle protein 27 homolog</fullName>
    </recommendedName>
</protein>
<dbReference type="Gene3D" id="1.25.40.10">
    <property type="entry name" value="Tetratricopeptide repeat domain"/>
    <property type="match status" value="4"/>
</dbReference>
<feature type="repeat" description="TPR" evidence="4">
    <location>
        <begin position="662"/>
        <end position="695"/>
    </location>
</feature>
<feature type="compositionally biased region" description="Acidic residues" evidence="5">
    <location>
        <begin position="258"/>
        <end position="276"/>
    </location>
</feature>
<feature type="compositionally biased region" description="Polar residues" evidence="5">
    <location>
        <begin position="330"/>
        <end position="370"/>
    </location>
</feature>
<name>A0A1D1V9S4_RAMVA</name>
<dbReference type="Pfam" id="PF14559">
    <property type="entry name" value="TPR_19"/>
    <property type="match status" value="1"/>
</dbReference>
<reference evidence="6 7" key="1">
    <citation type="journal article" date="2016" name="Nat. Commun.">
        <title>Extremotolerant tardigrade genome and improved radiotolerance of human cultured cells by tardigrade-unique protein.</title>
        <authorList>
            <person name="Hashimoto T."/>
            <person name="Horikawa D.D."/>
            <person name="Saito Y."/>
            <person name="Kuwahara H."/>
            <person name="Kozuka-Hata H."/>
            <person name="Shin-I T."/>
            <person name="Minakuchi Y."/>
            <person name="Ohishi K."/>
            <person name="Motoyama A."/>
            <person name="Aizu T."/>
            <person name="Enomoto A."/>
            <person name="Kondo K."/>
            <person name="Tanaka S."/>
            <person name="Hara Y."/>
            <person name="Koshikawa S."/>
            <person name="Sagara H."/>
            <person name="Miura T."/>
            <person name="Yokobori S."/>
            <person name="Miyagawa K."/>
            <person name="Suzuki Y."/>
            <person name="Kubo T."/>
            <person name="Oyama M."/>
            <person name="Kohara Y."/>
            <person name="Fujiyama A."/>
            <person name="Arakawa K."/>
            <person name="Katayama T."/>
            <person name="Toyoda A."/>
            <person name="Kunieda T."/>
        </authorList>
    </citation>
    <scope>NUCLEOTIDE SEQUENCE [LARGE SCALE GENOMIC DNA]</scope>
    <source>
        <strain evidence="6 7">YOKOZUNA-1</strain>
    </source>
</reference>
<feature type="region of interest" description="Disordered" evidence="5">
    <location>
        <begin position="247"/>
        <end position="290"/>
    </location>
</feature>
<evidence type="ECO:0000256" key="5">
    <source>
        <dbReference type="SAM" id="MobiDB-lite"/>
    </source>
</evidence>
<feature type="repeat" description="TPR" evidence="4">
    <location>
        <begin position="187"/>
        <end position="220"/>
    </location>
</feature>
<dbReference type="PANTHER" id="PTHR12558">
    <property type="entry name" value="CELL DIVISION CYCLE 16,23,27"/>
    <property type="match status" value="1"/>
</dbReference>
<dbReference type="AlphaFoldDB" id="A0A1D1V9S4"/>
<evidence type="ECO:0000256" key="3">
    <source>
        <dbReference type="ARBA" id="ARBA00039307"/>
    </source>
</evidence>
<keyword evidence="7" id="KW-1185">Reference proteome</keyword>
<dbReference type="EMBL" id="BDGG01000003">
    <property type="protein sequence ID" value="GAU95603.1"/>
    <property type="molecule type" value="Genomic_DNA"/>
</dbReference>
<dbReference type="OrthoDB" id="329563at2759"/>
<feature type="repeat" description="TPR" evidence="4">
    <location>
        <begin position="832"/>
        <end position="865"/>
    </location>
</feature>
<feature type="compositionally biased region" description="Polar residues" evidence="5">
    <location>
        <begin position="389"/>
        <end position="421"/>
    </location>
</feature>
<gene>
    <name evidence="6" type="primary">RvY_07196-1</name>
    <name evidence="6" type="synonym">RvY_07196.1</name>
    <name evidence="6" type="ORF">RvY_07196</name>
</gene>
<feature type="compositionally biased region" description="Basic and acidic residues" evidence="5">
    <location>
        <begin position="444"/>
        <end position="460"/>
    </location>
</feature>
<dbReference type="Proteomes" id="UP000186922">
    <property type="component" value="Unassembled WGS sequence"/>
</dbReference>
<feature type="repeat" description="TPR" evidence="4">
    <location>
        <begin position="730"/>
        <end position="763"/>
    </location>
</feature>
<feature type="compositionally biased region" description="Polar residues" evidence="5">
    <location>
        <begin position="431"/>
        <end position="440"/>
    </location>
</feature>
<dbReference type="STRING" id="947166.A0A1D1V9S4"/>
<dbReference type="Pfam" id="PF13432">
    <property type="entry name" value="TPR_16"/>
    <property type="match status" value="1"/>
</dbReference>
<sequence>MLLASPMRKRLKVEDSRGALLSTTKPSQLVPSTSSTSPHVQPNPATISSQKTKRARLSAPEDEECCLRGVVMVDTVKEAIWNALNHYAYEDAVFAAERLYSELNTAESIFLLATCLYRAGDTHRAFEILSRCPADQTSSEIRYLYGKLCTELEHYQKAENILTNCFAFGKQCPPDDVEKLYKPDTCSYALQVLGQVYSKSQRKEMAATTLKRAVSLNPFQWSSFEAICHMKEDISAKETFFRTVSSKVVPSDGHSGDENEEGVPDEDVDMPADDDAIPSPSLPSLPPSPVKVAAPTLPARRTEKATFGPVRAAQIRGSVVQEDSLCITPFPSTRSSVVPTPLLTANSPSRRTPNTSHSQLNLSMESPNLCQSSQAKKVKSKAPGVFRMTGNSSTLESPSLFNRAQRLSSEASNTSSLGSSPAQPPLRRSTRLQASKTATGSAVKENKTLQKRGDLEDSRLKPSKKMNRLDKTSSNLIKSESHTENTPDPAVERSENSIIGVAVKKSNTPEESNKTSGGTLRQKRKKETSDCSVSVTLLEPSSTEIALTEQERLSALVMRSYCRFGDVVQLLYAYDIPAALEKLTLISPEQKEAPFYWYLKGRLHFEMLEYDYSVHAFEEMRRKDPYYSKGIDYYSVALWHLQKEKDLAILAKYMVQHHRNAPETYVVYGNVFSVQREHEYAIKMFRRALQLSPNYAYALTLLGHEYIATEDKDKAAQCFRLAINADPSHYNGWYGLGLIEHKRENYPAALANFKQALAVYPSNPVILVQLGVAQHALKQTAEALRTLSSAVTAFPRNPLCRFQKASLLYSMGHLEKATEELNVLKDLAPKESLVYFLLGKVSKRSGNTHTALMYFSKAMDLDPKGTNNQIKEAFNKLYGGVEDDIVPRRGPGTSTATASTSTA</sequence>
<evidence type="ECO:0000256" key="2">
    <source>
        <dbReference type="ARBA" id="ARBA00038210"/>
    </source>
</evidence>
<feature type="region of interest" description="Disordered" evidence="5">
    <location>
        <begin position="22"/>
        <end position="56"/>
    </location>
</feature>
<feature type="region of interest" description="Disordered" evidence="5">
    <location>
        <begin position="329"/>
        <end position="527"/>
    </location>
</feature>
<organism evidence="6 7">
    <name type="scientific">Ramazzottius varieornatus</name>
    <name type="common">Water bear</name>
    <name type="synonym">Tardigrade</name>
    <dbReference type="NCBI Taxonomy" id="947166"/>
    <lineage>
        <taxon>Eukaryota</taxon>
        <taxon>Metazoa</taxon>
        <taxon>Ecdysozoa</taxon>
        <taxon>Tardigrada</taxon>
        <taxon>Eutardigrada</taxon>
        <taxon>Parachela</taxon>
        <taxon>Hypsibioidea</taxon>
        <taxon>Ramazzottiidae</taxon>
        <taxon>Ramazzottius</taxon>
    </lineage>
</organism>
<dbReference type="GO" id="GO:0051301">
    <property type="term" value="P:cell division"/>
    <property type="evidence" value="ECO:0007669"/>
    <property type="project" value="TreeGrafter"/>
</dbReference>
<feature type="compositionally biased region" description="Polar residues" evidence="5">
    <location>
        <begin position="22"/>
        <end position="50"/>
    </location>
</feature>
<evidence type="ECO:0000313" key="6">
    <source>
        <dbReference type="EMBL" id="GAU95603.1"/>
    </source>
</evidence>
<feature type="compositionally biased region" description="Pro residues" evidence="5">
    <location>
        <begin position="280"/>
        <end position="289"/>
    </location>
</feature>
<dbReference type="InterPro" id="IPR011990">
    <property type="entry name" value="TPR-like_helical_dom_sf"/>
</dbReference>
<dbReference type="SUPFAM" id="SSF48452">
    <property type="entry name" value="TPR-like"/>
    <property type="match status" value="3"/>
</dbReference>
<dbReference type="Pfam" id="PF12895">
    <property type="entry name" value="ANAPC3"/>
    <property type="match status" value="1"/>
</dbReference>
<dbReference type="GO" id="GO:0016567">
    <property type="term" value="P:protein ubiquitination"/>
    <property type="evidence" value="ECO:0007669"/>
    <property type="project" value="TreeGrafter"/>
</dbReference>
<dbReference type="SMART" id="SM00028">
    <property type="entry name" value="TPR"/>
    <property type="match status" value="7"/>
</dbReference>
<keyword evidence="1 4" id="KW-0802">TPR repeat</keyword>
<comment type="caution">
    <text evidence="6">The sequence shown here is derived from an EMBL/GenBank/DDBJ whole genome shotgun (WGS) entry which is preliminary data.</text>
</comment>
<feature type="compositionally biased region" description="Basic and acidic residues" evidence="5">
    <location>
        <begin position="479"/>
        <end position="495"/>
    </location>
</feature>
<accession>A0A1D1V9S4</accession>
<dbReference type="PANTHER" id="PTHR12558:SF13">
    <property type="entry name" value="CELL DIVISION CYCLE PROTEIN 27 HOMOLOG"/>
    <property type="match status" value="1"/>
</dbReference>
<evidence type="ECO:0000256" key="1">
    <source>
        <dbReference type="ARBA" id="ARBA00022803"/>
    </source>
</evidence>
<dbReference type="PROSITE" id="PS50005">
    <property type="entry name" value="TPR"/>
    <property type="match status" value="5"/>
</dbReference>